<dbReference type="GO" id="GO:0016810">
    <property type="term" value="F:hydrolase activity, acting on carbon-nitrogen (but not peptide) bonds"/>
    <property type="evidence" value="ECO:0007669"/>
    <property type="project" value="InterPro"/>
</dbReference>
<keyword evidence="7" id="KW-1185">Reference proteome</keyword>
<dbReference type="Proteomes" id="UP000199013">
    <property type="component" value="Unassembled WGS sequence"/>
</dbReference>
<dbReference type="Pfam" id="PF01522">
    <property type="entry name" value="Polysacc_deac_1"/>
    <property type="match status" value="1"/>
</dbReference>
<dbReference type="InterPro" id="IPR011330">
    <property type="entry name" value="Glyco_hydro/deAcase_b/a-brl"/>
</dbReference>
<dbReference type="InterPro" id="IPR002509">
    <property type="entry name" value="NODB_dom"/>
</dbReference>
<proteinExistence type="inferred from homology"/>
<evidence type="ECO:0000259" key="5">
    <source>
        <dbReference type="PROSITE" id="PS51677"/>
    </source>
</evidence>
<evidence type="ECO:0000256" key="2">
    <source>
        <dbReference type="ARBA" id="ARBA00022676"/>
    </source>
</evidence>
<keyword evidence="4" id="KW-0812">Transmembrane</keyword>
<dbReference type="Pfam" id="PF13641">
    <property type="entry name" value="Glyco_tranf_2_3"/>
    <property type="match status" value="1"/>
</dbReference>
<gene>
    <name evidence="6" type="ORF">FDG2_0830</name>
</gene>
<reference evidence="7" key="1">
    <citation type="submission" date="2016-02" db="EMBL/GenBank/DDBJ databases">
        <authorList>
            <person name="Wibberg D."/>
        </authorList>
    </citation>
    <scope>NUCLEOTIDE SEQUENCE [LARGE SCALE GENOMIC DNA]</scope>
</reference>
<feature type="transmembrane region" description="Helical" evidence="4">
    <location>
        <begin position="512"/>
        <end position="536"/>
    </location>
</feature>
<dbReference type="InterPro" id="IPR029044">
    <property type="entry name" value="Nucleotide-diphossugar_trans"/>
</dbReference>
<name>A0A1C3NUC3_9ACTN</name>
<dbReference type="PROSITE" id="PS51677">
    <property type="entry name" value="NODB"/>
    <property type="match status" value="1"/>
</dbReference>
<comment type="similarity">
    <text evidence="1">Belongs to the glycosyltransferase 2 family.</text>
</comment>
<evidence type="ECO:0000313" key="7">
    <source>
        <dbReference type="Proteomes" id="UP000199013"/>
    </source>
</evidence>
<organism evidence="6 7">
    <name type="scientific">Candidatus Protofrankia californiensis</name>
    <dbReference type="NCBI Taxonomy" id="1839754"/>
    <lineage>
        <taxon>Bacteria</taxon>
        <taxon>Bacillati</taxon>
        <taxon>Actinomycetota</taxon>
        <taxon>Actinomycetes</taxon>
        <taxon>Frankiales</taxon>
        <taxon>Frankiaceae</taxon>
        <taxon>Protofrankia</taxon>
    </lineage>
</organism>
<dbReference type="PANTHER" id="PTHR43630:SF1">
    <property type="entry name" value="POLY-BETA-1,6-N-ACETYL-D-GLUCOSAMINE SYNTHASE"/>
    <property type="match status" value="1"/>
</dbReference>
<dbReference type="PANTHER" id="PTHR43630">
    <property type="entry name" value="POLY-BETA-1,6-N-ACETYL-D-GLUCOSAMINE SYNTHASE"/>
    <property type="match status" value="1"/>
</dbReference>
<keyword evidence="4" id="KW-0472">Membrane</keyword>
<keyword evidence="2" id="KW-0328">Glycosyltransferase</keyword>
<dbReference type="GO" id="GO:0016757">
    <property type="term" value="F:glycosyltransferase activity"/>
    <property type="evidence" value="ECO:0007669"/>
    <property type="project" value="UniProtKB-KW"/>
</dbReference>
<evidence type="ECO:0000256" key="4">
    <source>
        <dbReference type="SAM" id="Phobius"/>
    </source>
</evidence>
<feature type="transmembrane region" description="Helical" evidence="4">
    <location>
        <begin position="585"/>
        <end position="603"/>
    </location>
</feature>
<dbReference type="GO" id="GO:0005975">
    <property type="term" value="P:carbohydrate metabolic process"/>
    <property type="evidence" value="ECO:0007669"/>
    <property type="project" value="InterPro"/>
</dbReference>
<evidence type="ECO:0000313" key="6">
    <source>
        <dbReference type="EMBL" id="SBW18811.1"/>
    </source>
</evidence>
<keyword evidence="4" id="KW-1133">Transmembrane helix</keyword>
<dbReference type="SUPFAM" id="SSF53448">
    <property type="entry name" value="Nucleotide-diphospho-sugar transferases"/>
    <property type="match status" value="1"/>
</dbReference>
<sequence length="627" mass="68771">MLRRHRAQATFFVVGSRVLEHPELVRRIRQDGHQLGIHTFSHSDLTAVPSWRRRIEVSLSQSALAAATGTTSSLLRPPYSSTPAALTTPAYATYRELASQGYLTVLADIDSRDWTRPGADAIVRAATPVGTDGAVVLFHDSGGDRSQTVAAVDQLLDVLDARGYRFVTLSDGLRLPSDIAAHPADTATRLRGQAVLATYRISDALTWTLTAFLVPLTALTLLRAVVVTMIAHRHRRLADRHRKVAHRHQRTADRHWQAAAGFRPPVSVIIPAYNEAVGIADTVHSMVANDYPDLEVIVVDDGSTDGTADIVERLGLPEVVVVRQANQGKPAALNHGIAVASADVLVLVDGDTVFEPDTVSHAVQPLRDPAVGAVAGNTKVGNRQGLLGRWQHIEYVQGFNLDRRMYDMLQCMPTVPGAIGAFRREALESVGGVSEDTLAEDTDLTMALCRAGWRVVYAEQARAWTEAPATLSALWRQRYRWCYGTMQAMWKHRHAVVEHGPAGRFGRRALPYLLMFQVLLPMLAPVIDLMALYGLLFADRGLVLTSYAGFLAVQLATTAYAFHLDRERFGPLWTLPLQQIVYRQVMYLVVIQSVVSAVLGSRLRWHKLARTGSAGSALETRTPVGSP</sequence>
<accession>A0A1C3NUC3</accession>
<feature type="transmembrane region" description="Helical" evidence="4">
    <location>
        <begin position="542"/>
        <end position="564"/>
    </location>
</feature>
<protein>
    <submittedName>
        <fullName evidence="6">Polysaccharide deacetylase</fullName>
    </submittedName>
</protein>
<feature type="domain" description="NodB homology" evidence="5">
    <location>
        <begin position="1"/>
        <end position="167"/>
    </location>
</feature>
<evidence type="ECO:0000256" key="1">
    <source>
        <dbReference type="ARBA" id="ARBA00006739"/>
    </source>
</evidence>
<evidence type="ECO:0000256" key="3">
    <source>
        <dbReference type="ARBA" id="ARBA00022679"/>
    </source>
</evidence>
<dbReference type="AlphaFoldDB" id="A0A1C3NUC3"/>
<dbReference type="CDD" id="cd06423">
    <property type="entry name" value="CESA_like"/>
    <property type="match status" value="1"/>
</dbReference>
<dbReference type="Gene3D" id="3.20.20.370">
    <property type="entry name" value="Glycoside hydrolase/deacetylase"/>
    <property type="match status" value="1"/>
</dbReference>
<dbReference type="Gene3D" id="3.90.550.10">
    <property type="entry name" value="Spore Coat Polysaccharide Biosynthesis Protein SpsA, Chain A"/>
    <property type="match status" value="1"/>
</dbReference>
<dbReference type="EMBL" id="FLUV01000331">
    <property type="protein sequence ID" value="SBW18811.1"/>
    <property type="molecule type" value="Genomic_DNA"/>
</dbReference>
<dbReference type="SUPFAM" id="SSF88713">
    <property type="entry name" value="Glycoside hydrolase/deacetylase"/>
    <property type="match status" value="1"/>
</dbReference>
<keyword evidence="3" id="KW-0808">Transferase</keyword>
<feature type="transmembrane region" description="Helical" evidence="4">
    <location>
        <begin position="207"/>
        <end position="231"/>
    </location>
</feature>